<feature type="domain" description="HTH araC/xylS-type" evidence="4">
    <location>
        <begin position="192"/>
        <end position="290"/>
    </location>
</feature>
<sequence length="296" mass="34482">MSLEENRLYVGNNDTANFINNELIFYKDVKEIPIPPYPSYIEYGMVILCTEGNARIKVHTYEHLLAKNELIILLPGQLISLNEISKDFTISAFSISLSLFNDVLSGICRFSPHFFFYMRSHFYYELTDSESMNFGNYYNMVCTKAQSPSNLYPRESVIHILRILYLDLYNSYKIDSLPYIPTMDSHKKELTDKFFSLIMQHYKENREVSFYAKMLCITPKYLTTIVKAVSGKSAKDWILEYIILEIKALLRDSSLNIQEIVLKTNFANQSSLARFFRKHTGMSPSEFRKGKLDTNL</sequence>
<organism evidence="5 6">
    <name type="scientific">Parabacteroides gordonii MS-1 = DSM 23371</name>
    <dbReference type="NCBI Taxonomy" id="1203610"/>
    <lineage>
        <taxon>Bacteria</taxon>
        <taxon>Pseudomonadati</taxon>
        <taxon>Bacteroidota</taxon>
        <taxon>Bacteroidia</taxon>
        <taxon>Bacteroidales</taxon>
        <taxon>Tannerellaceae</taxon>
        <taxon>Parabacteroides</taxon>
    </lineage>
</organism>
<dbReference type="SUPFAM" id="SSF46689">
    <property type="entry name" value="Homeodomain-like"/>
    <property type="match status" value="1"/>
</dbReference>
<dbReference type="AlphaFoldDB" id="A0A0F5JKP0"/>
<dbReference type="EMBL" id="AQHW01000009">
    <property type="protein sequence ID" value="KKB58353.1"/>
    <property type="molecule type" value="Genomic_DNA"/>
</dbReference>
<protein>
    <recommendedName>
        <fullName evidence="4">HTH araC/xylS-type domain-containing protein</fullName>
    </recommendedName>
</protein>
<reference evidence="5 6" key="1">
    <citation type="submission" date="2013-04" db="EMBL/GenBank/DDBJ databases">
        <title>The Genome Sequence of Parabacteroides gordonii DSM 23371.</title>
        <authorList>
            <consortium name="The Broad Institute Genomics Platform"/>
            <person name="Earl A."/>
            <person name="Ward D."/>
            <person name="Feldgarden M."/>
            <person name="Gevers D."/>
            <person name="Martens E."/>
            <person name="Sakamoto M."/>
            <person name="Benno Y."/>
            <person name="Suzuki N."/>
            <person name="Matsunaga N."/>
            <person name="Koshihara K."/>
            <person name="Seki M."/>
            <person name="Komiya H."/>
            <person name="Walker B."/>
            <person name="Young S."/>
            <person name="Zeng Q."/>
            <person name="Gargeya S."/>
            <person name="Fitzgerald M."/>
            <person name="Haas B."/>
            <person name="Abouelleil A."/>
            <person name="Allen A.W."/>
            <person name="Alvarado L."/>
            <person name="Arachchi H.M."/>
            <person name="Berlin A.M."/>
            <person name="Chapman S.B."/>
            <person name="Gainer-Dewar J."/>
            <person name="Goldberg J."/>
            <person name="Griggs A."/>
            <person name="Gujja S."/>
            <person name="Hansen M."/>
            <person name="Howarth C."/>
            <person name="Imamovic A."/>
            <person name="Ireland A."/>
            <person name="Larimer J."/>
            <person name="McCowan C."/>
            <person name="Murphy C."/>
            <person name="Pearson M."/>
            <person name="Poon T.W."/>
            <person name="Priest M."/>
            <person name="Roberts A."/>
            <person name="Saif S."/>
            <person name="Shea T."/>
            <person name="Sisk P."/>
            <person name="Sykes S."/>
            <person name="Wortman J."/>
            <person name="Nusbaum C."/>
            <person name="Birren B."/>
        </authorList>
    </citation>
    <scope>NUCLEOTIDE SEQUENCE [LARGE SCALE GENOMIC DNA]</scope>
    <source>
        <strain evidence="5 6">MS-1</strain>
    </source>
</reference>
<dbReference type="Gene3D" id="1.10.10.60">
    <property type="entry name" value="Homeodomain-like"/>
    <property type="match status" value="1"/>
</dbReference>
<evidence type="ECO:0000313" key="5">
    <source>
        <dbReference type="EMBL" id="KKB58353.1"/>
    </source>
</evidence>
<dbReference type="PANTHER" id="PTHR43280:SF32">
    <property type="entry name" value="TRANSCRIPTIONAL REGULATORY PROTEIN"/>
    <property type="match status" value="1"/>
</dbReference>
<evidence type="ECO:0000256" key="3">
    <source>
        <dbReference type="ARBA" id="ARBA00023163"/>
    </source>
</evidence>
<dbReference type="Pfam" id="PF12833">
    <property type="entry name" value="HTH_18"/>
    <property type="match status" value="1"/>
</dbReference>
<gene>
    <name evidence="5" type="ORF">HMPREF1536_01228</name>
</gene>
<dbReference type="PANTHER" id="PTHR43280">
    <property type="entry name" value="ARAC-FAMILY TRANSCRIPTIONAL REGULATOR"/>
    <property type="match status" value="1"/>
</dbReference>
<keyword evidence="3" id="KW-0804">Transcription</keyword>
<keyword evidence="1" id="KW-0805">Transcription regulation</keyword>
<dbReference type="RefSeq" id="WP_028727706.1">
    <property type="nucleotide sequence ID" value="NZ_AUAE01000018.1"/>
</dbReference>
<dbReference type="PROSITE" id="PS01124">
    <property type="entry name" value="HTH_ARAC_FAMILY_2"/>
    <property type="match status" value="1"/>
</dbReference>
<dbReference type="GO" id="GO:0043565">
    <property type="term" value="F:sequence-specific DNA binding"/>
    <property type="evidence" value="ECO:0007669"/>
    <property type="project" value="InterPro"/>
</dbReference>
<evidence type="ECO:0000259" key="4">
    <source>
        <dbReference type="PROSITE" id="PS01124"/>
    </source>
</evidence>
<dbReference type="InterPro" id="IPR009057">
    <property type="entry name" value="Homeodomain-like_sf"/>
</dbReference>
<proteinExistence type="predicted"/>
<evidence type="ECO:0000256" key="2">
    <source>
        <dbReference type="ARBA" id="ARBA00023125"/>
    </source>
</evidence>
<accession>A0A0F5JKP0</accession>
<keyword evidence="2" id="KW-0238">DNA-binding</keyword>
<comment type="caution">
    <text evidence="5">The sequence shown here is derived from an EMBL/GenBank/DDBJ whole genome shotgun (WGS) entry which is preliminary data.</text>
</comment>
<keyword evidence="6" id="KW-1185">Reference proteome</keyword>
<dbReference type="Proteomes" id="UP000033035">
    <property type="component" value="Unassembled WGS sequence"/>
</dbReference>
<dbReference type="STRING" id="1203610.HMPREF1536_01228"/>
<dbReference type="HOGENOM" id="CLU_000445_88_2_10"/>
<dbReference type="GO" id="GO:0003700">
    <property type="term" value="F:DNA-binding transcription factor activity"/>
    <property type="evidence" value="ECO:0007669"/>
    <property type="project" value="InterPro"/>
</dbReference>
<dbReference type="SMART" id="SM00342">
    <property type="entry name" value="HTH_ARAC"/>
    <property type="match status" value="1"/>
</dbReference>
<evidence type="ECO:0000256" key="1">
    <source>
        <dbReference type="ARBA" id="ARBA00023015"/>
    </source>
</evidence>
<evidence type="ECO:0000313" key="6">
    <source>
        <dbReference type="Proteomes" id="UP000033035"/>
    </source>
</evidence>
<name>A0A0F5JKP0_9BACT</name>
<dbReference type="PATRIC" id="fig|1203610.3.peg.1253"/>
<dbReference type="InterPro" id="IPR018060">
    <property type="entry name" value="HTH_AraC"/>
</dbReference>